<dbReference type="InterPro" id="IPR001261">
    <property type="entry name" value="ArgE/DapE_CS"/>
</dbReference>
<evidence type="ECO:0000256" key="4">
    <source>
        <dbReference type="ARBA" id="ARBA00011921"/>
    </source>
</evidence>
<dbReference type="Gene3D" id="3.30.70.360">
    <property type="match status" value="1"/>
</dbReference>
<comment type="function">
    <text evidence="15">Catalyzes the hydrolysis of N-succinyl-L,L-diaminopimelic acid (SDAP), forming succinate and LL-2,6-diaminopimelate (DAP), an intermediate involved in the bacterial biosynthesis of lysine and meso-diaminopimelic acid, an essential component of bacterial cell walls.</text>
</comment>
<evidence type="ECO:0000256" key="15">
    <source>
        <dbReference type="HAMAP-Rule" id="MF_01690"/>
    </source>
</evidence>
<dbReference type="RefSeq" id="WP_219848711.1">
    <property type="nucleotide sequence ID" value="NZ_LN649255.1"/>
</dbReference>
<dbReference type="Pfam" id="PF07687">
    <property type="entry name" value="M20_dimer"/>
    <property type="match status" value="1"/>
</dbReference>
<evidence type="ECO:0000256" key="11">
    <source>
        <dbReference type="ARBA" id="ARBA00023154"/>
    </source>
</evidence>
<comment type="catalytic activity">
    <reaction evidence="14 15">
        <text>N-succinyl-(2S,6S)-2,6-diaminopimelate + H2O = (2S,6S)-2,6-diaminopimelate + succinate</text>
        <dbReference type="Rhea" id="RHEA:22608"/>
        <dbReference type="ChEBI" id="CHEBI:15377"/>
        <dbReference type="ChEBI" id="CHEBI:30031"/>
        <dbReference type="ChEBI" id="CHEBI:57609"/>
        <dbReference type="ChEBI" id="CHEBI:58087"/>
        <dbReference type="EC" id="3.5.1.18"/>
    </reaction>
</comment>
<dbReference type="InterPro" id="IPR005941">
    <property type="entry name" value="DapE_proteobac"/>
</dbReference>
<dbReference type="InterPro" id="IPR036264">
    <property type="entry name" value="Bact_exopeptidase_dim_dom"/>
</dbReference>
<comment type="pathway">
    <text evidence="1 15">Amino-acid biosynthesis; L-lysine biosynthesis via DAP pathway; LL-2,6-diaminopimelate from (S)-tetrahydrodipicolinate (succinylase route): step 3/3.</text>
</comment>
<keyword evidence="7 15" id="KW-0479">Metal-binding</keyword>
<dbReference type="UniPathway" id="UPA00034">
    <property type="reaction ID" value="UER00021"/>
</dbReference>
<protein>
    <recommendedName>
        <fullName evidence="5 15">Succinyl-diaminopimelate desuccinylase</fullName>
        <shortName evidence="15">SDAP desuccinylase</shortName>
        <ecNumber evidence="4 15">3.5.1.18</ecNumber>
    </recommendedName>
    <alternativeName>
        <fullName evidence="13 15">N-succinyl-LL-2,6-diaminoheptanedioate amidohydrolase</fullName>
    </alternativeName>
</protein>
<dbReference type="SUPFAM" id="SSF53187">
    <property type="entry name" value="Zn-dependent exopeptidases"/>
    <property type="match status" value="1"/>
</dbReference>
<gene>
    <name evidence="15 17" type="primary">dapE</name>
    <name evidence="17" type="ORF">PAD_018</name>
</gene>
<keyword evidence="10 15" id="KW-0220">Diaminopimelate biosynthesis</keyword>
<evidence type="ECO:0000256" key="2">
    <source>
        <dbReference type="ARBA" id="ARBA00006746"/>
    </source>
</evidence>
<dbReference type="Proteomes" id="UP000032800">
    <property type="component" value="Chromosome I"/>
</dbReference>
<evidence type="ECO:0000256" key="1">
    <source>
        <dbReference type="ARBA" id="ARBA00005130"/>
    </source>
</evidence>
<keyword evidence="9 15" id="KW-0862">Zinc</keyword>
<feature type="domain" description="Peptidase M20 dimerisation" evidence="16">
    <location>
        <begin position="176"/>
        <end position="275"/>
    </location>
</feature>
<dbReference type="HAMAP" id="MF_01690">
    <property type="entry name" value="DapE"/>
    <property type="match status" value="1"/>
</dbReference>
<feature type="active site" evidence="15">
    <location>
        <position position="68"/>
    </location>
</feature>
<evidence type="ECO:0000259" key="16">
    <source>
        <dbReference type="Pfam" id="PF07687"/>
    </source>
</evidence>
<feature type="binding site" evidence="15">
    <location>
        <position position="353"/>
    </location>
    <ligand>
        <name>Zn(2+)</name>
        <dbReference type="ChEBI" id="CHEBI:29105"/>
        <label>2</label>
    </ligand>
</feature>
<dbReference type="GO" id="GO:0008777">
    <property type="term" value="F:acetylornithine deacetylase activity"/>
    <property type="evidence" value="ECO:0007669"/>
    <property type="project" value="TreeGrafter"/>
</dbReference>
<dbReference type="PANTHER" id="PTHR43808:SF31">
    <property type="entry name" value="N-ACETYL-L-CITRULLINE DEACETYLASE"/>
    <property type="match status" value="1"/>
</dbReference>
<evidence type="ECO:0000256" key="7">
    <source>
        <dbReference type="ARBA" id="ARBA00022723"/>
    </source>
</evidence>
<dbReference type="Pfam" id="PF01546">
    <property type="entry name" value="Peptidase_M20"/>
    <property type="match status" value="1"/>
</dbReference>
<proteinExistence type="inferred from homology"/>
<keyword evidence="6 15" id="KW-0028">Amino-acid biosynthesis</keyword>
<dbReference type="KEGG" id="plc:PAD_018"/>
<dbReference type="SUPFAM" id="SSF55031">
    <property type="entry name" value="Bacterial exopeptidase dimerisation domain"/>
    <property type="match status" value="1"/>
</dbReference>
<dbReference type="GO" id="GO:0008270">
    <property type="term" value="F:zinc ion binding"/>
    <property type="evidence" value="ECO:0007669"/>
    <property type="project" value="UniProtKB-UniRule"/>
</dbReference>
<evidence type="ECO:0000256" key="10">
    <source>
        <dbReference type="ARBA" id="ARBA00022915"/>
    </source>
</evidence>
<dbReference type="GO" id="GO:0006526">
    <property type="term" value="P:L-arginine biosynthetic process"/>
    <property type="evidence" value="ECO:0007669"/>
    <property type="project" value="TreeGrafter"/>
</dbReference>
<dbReference type="NCBIfam" id="TIGR01246">
    <property type="entry name" value="dapE_proteo"/>
    <property type="match status" value="1"/>
</dbReference>
<dbReference type="GO" id="GO:0009089">
    <property type="term" value="P:lysine biosynthetic process via diaminopimelate"/>
    <property type="evidence" value="ECO:0007669"/>
    <property type="project" value="UniProtKB-UniRule"/>
</dbReference>
<evidence type="ECO:0000256" key="6">
    <source>
        <dbReference type="ARBA" id="ARBA00022605"/>
    </source>
</evidence>
<sequence>MSYLLNLIFNLLSKKSLSPKDYGCQLLISNILKKFGFNIEFFNKKGVTNLLATTGFGNKTLLLVGHSDVVPSGPIIDWKNNPFIPSLNKEGYIISRGIADMKGSLGAMIIATCQFLKLYPIFNGKLAFLITSDEEGYGKYGTKYVINKLIERKERIKYCLIGEPTSSFKTCDTIKIGRRGSLNATIRVYGVQGHIAYIKNLLNPIHLLIKIAHYLLKIKWDKGNKYFYKTNFQISNFNAGLGVNNIIPKYAKLLCNFRFSNEITVNEIKKKVKKVFLLFNLKNNKDYNIKWYISGEPYITKKGNLLNAVNFGINYICKFKPKIKTSGGISDGRFIYNICHQIIELGLKNKTIHKINESILFSDIVLLTKVYQIIIEYLFIGAKEI</sequence>
<dbReference type="NCBIfam" id="NF009557">
    <property type="entry name" value="PRK13009.1"/>
    <property type="match status" value="1"/>
</dbReference>
<feature type="binding site" evidence="15">
    <location>
        <position position="66"/>
    </location>
    <ligand>
        <name>Zn(2+)</name>
        <dbReference type="ChEBI" id="CHEBI:29105"/>
        <label>1</label>
    </ligand>
</feature>
<dbReference type="GO" id="GO:0019877">
    <property type="term" value="P:diaminopimelate biosynthetic process"/>
    <property type="evidence" value="ECO:0007669"/>
    <property type="project" value="UniProtKB-UniRule"/>
</dbReference>
<dbReference type="InterPro" id="IPR011650">
    <property type="entry name" value="Peptidase_M20_dimer"/>
</dbReference>
<dbReference type="PROSITE" id="PS00758">
    <property type="entry name" value="ARGE_DAPE_CPG2_1"/>
    <property type="match status" value="1"/>
</dbReference>
<keyword evidence="11 15" id="KW-0457">Lysine biosynthesis</keyword>
<name>A0A8D9JS21_9GAMM</name>
<evidence type="ECO:0000256" key="5">
    <source>
        <dbReference type="ARBA" id="ARBA00022391"/>
    </source>
</evidence>
<accession>A0A8D9JS21</accession>
<dbReference type="InterPro" id="IPR002933">
    <property type="entry name" value="Peptidase_M20"/>
</dbReference>
<dbReference type="InterPro" id="IPR050072">
    <property type="entry name" value="Peptidase_M20A"/>
</dbReference>
<evidence type="ECO:0000313" key="17">
    <source>
        <dbReference type="EMBL" id="CEI58564.1"/>
    </source>
</evidence>
<evidence type="ECO:0000256" key="8">
    <source>
        <dbReference type="ARBA" id="ARBA00022801"/>
    </source>
</evidence>
<comment type="subunit">
    <text evidence="3 15">Homodimer.</text>
</comment>
<feature type="active site" description="Proton acceptor" evidence="15">
    <location>
        <position position="134"/>
    </location>
</feature>
<evidence type="ECO:0000256" key="3">
    <source>
        <dbReference type="ARBA" id="ARBA00011738"/>
    </source>
</evidence>
<feature type="binding site" evidence="15">
    <location>
        <position position="135"/>
    </location>
    <ligand>
        <name>Zn(2+)</name>
        <dbReference type="ChEBI" id="CHEBI:29105"/>
        <label>2</label>
    </ligand>
</feature>
<reference evidence="17 18" key="1">
    <citation type="journal article" date="2015" name="Genome Biol. Evol.">
        <title>Genome evolution in the primary endosymbiont of whiteflies sheds light on their divergence.</title>
        <authorList>
            <person name="Santos-Garcia D."/>
            <person name="Vargas-Chavez C."/>
            <person name="Moya A."/>
            <person name="Latorre A."/>
            <person name="Silva"/>
            <person name="F J."/>
        </authorList>
    </citation>
    <scope>NUCLEOTIDE SEQUENCE [LARGE SCALE GENOMIC DNA]</scope>
    <source>
        <strain evidence="18">AD-VLC</strain>
    </source>
</reference>
<keyword evidence="12 15" id="KW-0170">Cobalt</keyword>
<feature type="binding site" evidence="15">
    <location>
        <position position="100"/>
    </location>
    <ligand>
        <name>Zn(2+)</name>
        <dbReference type="ChEBI" id="CHEBI:29105"/>
        <label>1</label>
    </ligand>
</feature>
<evidence type="ECO:0000256" key="12">
    <source>
        <dbReference type="ARBA" id="ARBA00023285"/>
    </source>
</evidence>
<dbReference type="GO" id="GO:0050897">
    <property type="term" value="F:cobalt ion binding"/>
    <property type="evidence" value="ECO:0007669"/>
    <property type="project" value="UniProtKB-UniRule"/>
</dbReference>
<evidence type="ECO:0000256" key="9">
    <source>
        <dbReference type="ARBA" id="ARBA00022833"/>
    </source>
</evidence>
<dbReference type="EC" id="3.5.1.18" evidence="4 15"/>
<evidence type="ECO:0000256" key="13">
    <source>
        <dbReference type="ARBA" id="ARBA00031891"/>
    </source>
</evidence>
<evidence type="ECO:0000256" key="14">
    <source>
        <dbReference type="ARBA" id="ARBA00051301"/>
    </source>
</evidence>
<organism evidence="17 18">
    <name type="scientific">Candidatus Portiera aleyrodidarum</name>
    <name type="common">primary endosymbiont of Bemisia tabaci</name>
    <dbReference type="NCBI Taxonomy" id="91844"/>
    <lineage>
        <taxon>Bacteria</taxon>
        <taxon>Pseudomonadati</taxon>
        <taxon>Pseudomonadota</taxon>
        <taxon>Gammaproteobacteria</taxon>
        <taxon>Candidatus Johnevansiales</taxon>
        <taxon>Candidatus Johnevansiaceae</taxon>
        <taxon>Candidatus Portiera</taxon>
    </lineage>
</organism>
<dbReference type="Gene3D" id="3.40.630.10">
    <property type="entry name" value="Zn peptidases"/>
    <property type="match status" value="2"/>
</dbReference>
<dbReference type="AlphaFoldDB" id="A0A8D9JS21"/>
<dbReference type="PANTHER" id="PTHR43808">
    <property type="entry name" value="ACETYLORNITHINE DEACETYLASE"/>
    <property type="match status" value="1"/>
</dbReference>
<keyword evidence="8 15" id="KW-0378">Hydrolase</keyword>
<dbReference type="GO" id="GO:0009014">
    <property type="term" value="F:succinyl-diaminopimelate desuccinylase activity"/>
    <property type="evidence" value="ECO:0007669"/>
    <property type="project" value="UniProtKB-UniRule"/>
</dbReference>
<comment type="similarity">
    <text evidence="2 15">Belongs to the peptidase M20A family. DapE subfamily.</text>
</comment>
<feature type="binding site" evidence="15">
    <location>
        <position position="163"/>
    </location>
    <ligand>
        <name>Zn(2+)</name>
        <dbReference type="ChEBI" id="CHEBI:29105"/>
        <label>1</label>
    </ligand>
</feature>
<dbReference type="EMBL" id="LN649255">
    <property type="protein sequence ID" value="CEI58564.1"/>
    <property type="molecule type" value="Genomic_DNA"/>
</dbReference>
<feature type="binding site" evidence="15">
    <location>
        <position position="100"/>
    </location>
    <ligand>
        <name>Zn(2+)</name>
        <dbReference type="ChEBI" id="CHEBI:29105"/>
        <label>2</label>
    </ligand>
</feature>
<evidence type="ECO:0000313" key="18">
    <source>
        <dbReference type="Proteomes" id="UP000032800"/>
    </source>
</evidence>
<comment type="cofactor">
    <cofactor evidence="15">
        <name>Zn(2+)</name>
        <dbReference type="ChEBI" id="CHEBI:29105"/>
    </cofactor>
    <cofactor evidence="15">
        <name>Co(2+)</name>
        <dbReference type="ChEBI" id="CHEBI:48828"/>
    </cofactor>
    <text evidence="15">Binds 2 Zn(2+) or Co(2+) ions per subunit.</text>
</comment>
<dbReference type="PROSITE" id="PS00759">
    <property type="entry name" value="ARGE_DAPE_CPG2_2"/>
    <property type="match status" value="1"/>
</dbReference>